<sequence length="177" mass="19425">MAIEMIDISRIVISWSDEVPFPDDECNLVTEFEVTDGADFMDKFMIMASEKAKTDPEKASKLAEHTIFNCFNPKQTAIRCKEQPCMINGKPMQIPNCICGPESGLHKTDFIMGPAGSKCPGAVDDGLCVVSNIGYMKGKGEGEMIEGSEGSKEKRVVTMMPLESSPLEPFSFWPSSI</sequence>
<organism evidence="1 2">
    <name type="scientific">Caenorhabditis tropicalis</name>
    <dbReference type="NCBI Taxonomy" id="1561998"/>
    <lineage>
        <taxon>Eukaryota</taxon>
        <taxon>Metazoa</taxon>
        <taxon>Ecdysozoa</taxon>
        <taxon>Nematoda</taxon>
        <taxon>Chromadorea</taxon>
        <taxon>Rhabditida</taxon>
        <taxon>Rhabditina</taxon>
        <taxon>Rhabditomorpha</taxon>
        <taxon>Rhabditoidea</taxon>
        <taxon>Rhabditidae</taxon>
        <taxon>Peloderinae</taxon>
        <taxon>Caenorhabditis</taxon>
    </lineage>
</organism>
<name>A0A1I7UZ54_9PELO</name>
<evidence type="ECO:0000313" key="1">
    <source>
        <dbReference type="Proteomes" id="UP000095282"/>
    </source>
</evidence>
<accession>A0A1I7UZ54</accession>
<dbReference type="AlphaFoldDB" id="A0A1I7UZ54"/>
<dbReference type="WBParaSite" id="Csp11.Scaffold630.g20797.t2">
    <property type="protein sequence ID" value="Csp11.Scaffold630.g20797.t2"/>
    <property type="gene ID" value="Csp11.Scaffold630.g20797"/>
</dbReference>
<keyword evidence="1" id="KW-1185">Reference proteome</keyword>
<protein>
    <submittedName>
        <fullName evidence="2">DUF4789 domain-containing protein</fullName>
    </submittedName>
</protein>
<dbReference type="Proteomes" id="UP000095282">
    <property type="component" value="Unplaced"/>
</dbReference>
<proteinExistence type="predicted"/>
<reference evidence="2" key="1">
    <citation type="submission" date="2016-11" db="UniProtKB">
        <authorList>
            <consortium name="WormBaseParasite"/>
        </authorList>
    </citation>
    <scope>IDENTIFICATION</scope>
</reference>
<evidence type="ECO:0000313" key="2">
    <source>
        <dbReference type="WBParaSite" id="Csp11.Scaffold630.g20797.t2"/>
    </source>
</evidence>